<feature type="region of interest" description="Disordered" evidence="1">
    <location>
        <begin position="576"/>
        <end position="630"/>
    </location>
</feature>
<evidence type="ECO:0000256" key="2">
    <source>
        <dbReference type="SAM" id="Phobius"/>
    </source>
</evidence>
<feature type="transmembrane region" description="Helical" evidence="2">
    <location>
        <begin position="215"/>
        <end position="239"/>
    </location>
</feature>
<feature type="transmembrane region" description="Helical" evidence="2">
    <location>
        <begin position="155"/>
        <end position="173"/>
    </location>
</feature>
<proteinExistence type="predicted"/>
<dbReference type="STRING" id="86259.A0A4Z1PQY9"/>
<feature type="transmembrane region" description="Helical" evidence="2">
    <location>
        <begin position="83"/>
        <end position="103"/>
    </location>
</feature>
<comment type="caution">
    <text evidence="3">The sequence shown here is derived from an EMBL/GenBank/DDBJ whole genome shotgun (WGS) entry which is preliminary data.</text>
</comment>
<name>A0A4Z1PQY9_9PEZI</name>
<evidence type="ECO:0000313" key="3">
    <source>
        <dbReference type="EMBL" id="TID25302.1"/>
    </source>
</evidence>
<feature type="transmembrane region" description="Helical" evidence="2">
    <location>
        <begin position="497"/>
        <end position="517"/>
    </location>
</feature>
<evidence type="ECO:0000313" key="4">
    <source>
        <dbReference type="Proteomes" id="UP000298493"/>
    </source>
</evidence>
<keyword evidence="2" id="KW-0812">Transmembrane</keyword>
<dbReference type="PANTHER" id="PTHR42101:SF1">
    <property type="entry name" value="LOW TEMPERATURE REQUIREMENT A"/>
    <property type="match status" value="1"/>
</dbReference>
<feature type="transmembrane region" description="Helical" evidence="2">
    <location>
        <begin position="251"/>
        <end position="271"/>
    </location>
</feature>
<dbReference type="InterPro" id="IPR010640">
    <property type="entry name" value="Low_temperature_requirement_A"/>
</dbReference>
<accession>A0A4Z1PQY9</accession>
<feature type="transmembrane region" description="Helical" evidence="2">
    <location>
        <begin position="115"/>
        <end position="135"/>
    </location>
</feature>
<evidence type="ECO:0000256" key="1">
    <source>
        <dbReference type="SAM" id="MobiDB-lite"/>
    </source>
</evidence>
<dbReference type="Pfam" id="PF06772">
    <property type="entry name" value="LtrA"/>
    <property type="match status" value="1"/>
</dbReference>
<feature type="transmembrane region" description="Helical" evidence="2">
    <location>
        <begin position="466"/>
        <end position="485"/>
    </location>
</feature>
<feature type="transmembrane region" description="Helical" evidence="2">
    <location>
        <begin position="283"/>
        <end position="302"/>
    </location>
</feature>
<dbReference type="PANTHER" id="PTHR42101">
    <property type="entry name" value="CHROMOSOME 16, WHOLE GENOME SHOTGUN SEQUENCE"/>
    <property type="match status" value="1"/>
</dbReference>
<keyword evidence="2" id="KW-1133">Transmembrane helix</keyword>
<gene>
    <name evidence="3" type="ORF">E6O75_ATG04507</name>
</gene>
<dbReference type="AlphaFoldDB" id="A0A4Z1PQY9"/>
<keyword evidence="2" id="KW-0472">Membrane</keyword>
<dbReference type="OrthoDB" id="3177213at2759"/>
<organism evidence="3 4">
    <name type="scientific">Venturia nashicola</name>
    <dbReference type="NCBI Taxonomy" id="86259"/>
    <lineage>
        <taxon>Eukaryota</taxon>
        <taxon>Fungi</taxon>
        <taxon>Dikarya</taxon>
        <taxon>Ascomycota</taxon>
        <taxon>Pezizomycotina</taxon>
        <taxon>Dothideomycetes</taxon>
        <taxon>Pleosporomycetidae</taxon>
        <taxon>Venturiales</taxon>
        <taxon>Venturiaceae</taxon>
        <taxon>Venturia</taxon>
    </lineage>
</organism>
<keyword evidence="4" id="KW-1185">Reference proteome</keyword>
<reference evidence="3 4" key="1">
    <citation type="submission" date="2019-04" db="EMBL/GenBank/DDBJ databases">
        <title>High contiguity whole genome sequence and gene annotation resource for two Venturia nashicola isolates.</title>
        <authorList>
            <person name="Prokchorchik M."/>
            <person name="Won K."/>
            <person name="Lee Y."/>
            <person name="Choi E.D."/>
            <person name="Segonzac C."/>
            <person name="Sohn K.H."/>
        </authorList>
    </citation>
    <scope>NUCLEOTIDE SEQUENCE [LARGE SCALE GENOMIC DNA]</scope>
    <source>
        <strain evidence="3 4">PRI2</strain>
    </source>
</reference>
<protein>
    <submittedName>
        <fullName evidence="3">Chromatin remodeling factor</fullName>
    </submittedName>
</protein>
<feature type="transmembrane region" description="Helical" evidence="2">
    <location>
        <begin position="58"/>
        <end position="77"/>
    </location>
</feature>
<feature type="compositionally biased region" description="Basic and acidic residues" evidence="1">
    <location>
        <begin position="582"/>
        <end position="598"/>
    </location>
</feature>
<dbReference type="EMBL" id="SNSC02000004">
    <property type="protein sequence ID" value="TID25302.1"/>
    <property type="molecule type" value="Genomic_DNA"/>
</dbReference>
<feature type="transmembrane region" description="Helical" evidence="2">
    <location>
        <begin position="537"/>
        <end position="558"/>
    </location>
</feature>
<dbReference type="Proteomes" id="UP000298493">
    <property type="component" value="Unassembled WGS sequence"/>
</dbReference>
<feature type="transmembrane region" description="Helical" evidence="2">
    <location>
        <begin position="180"/>
        <end position="203"/>
    </location>
</feature>
<sequence>MGLFNRTAAVFHGASRGPQKIEKGSHKDVKWIEDPFKGEGPGDTFVFAQRHESDTLELLFDLFFVANLATFTAVHAVLDVESFGAYVGFFAIIWSTWFQITLHDVRFSQDSMYERICKVVQMIVFVGFALIGPKFEPASKTLDTANFRALCYNLGMSRLLFAIQYFVVLCYSIKHKAKKAYLPLSACMLTFFAAAAAFFIMVLEFEKARETDRGIFAVWWVVQLLEGIVIIGVSCKWRILSFKATHLHERMGLLTLIVIGEGAIGVTKTVTKVLGKSGPTAKGTLLICCIVLILVFFWMLYFDNQPKQHYGTIRQQIWSVLHFPLHLAIVGVVEGAQQMILGHYTISTASKFHDQVASYCENLHYDGVQLRDALLGALAPYAFQDNSDSYQQSQVIFNRVYALGNTTGVCTKASLDAQKAANGAFDYDFLLLDFAGALFAGSGAKLPKGMDPTLAAAGAFRIAFQYFWMAFAVVLICSMVFLQLVRKSRKADLFDYMAMITRAACVVISVALFGYTFRKHNGIPGTVSSAVANLLEGPMIVPTVTLLLFGIVMVDLLSRRFCNQKLKREGLYVDPDEQEHELEERRDNNHAPHEHKEPNSCITDGQLTGHAPLLAGPPYGHETHGQSQFR</sequence>
<feature type="transmembrane region" description="Helical" evidence="2">
    <location>
        <begin position="429"/>
        <end position="446"/>
    </location>
</feature>